<evidence type="ECO:0000313" key="2">
    <source>
        <dbReference type="EMBL" id="KAH0807803.1"/>
    </source>
</evidence>
<dbReference type="Proteomes" id="UP000719412">
    <property type="component" value="Unassembled WGS sequence"/>
</dbReference>
<organism evidence="1 4">
    <name type="scientific">Tenebrio molitor</name>
    <name type="common">Yellow mealworm beetle</name>
    <dbReference type="NCBI Taxonomy" id="7067"/>
    <lineage>
        <taxon>Eukaryota</taxon>
        <taxon>Metazoa</taxon>
        <taxon>Ecdysozoa</taxon>
        <taxon>Arthropoda</taxon>
        <taxon>Hexapoda</taxon>
        <taxon>Insecta</taxon>
        <taxon>Pterygota</taxon>
        <taxon>Neoptera</taxon>
        <taxon>Endopterygota</taxon>
        <taxon>Coleoptera</taxon>
        <taxon>Polyphaga</taxon>
        <taxon>Cucujiformia</taxon>
        <taxon>Tenebrionidae</taxon>
        <taxon>Tenebrio</taxon>
    </lineage>
</organism>
<accession>A0A8J6L4B7</accession>
<dbReference type="EMBL" id="JABDTM020029663">
    <property type="protein sequence ID" value="KAH0807806.1"/>
    <property type="molecule type" value="Genomic_DNA"/>
</dbReference>
<evidence type="ECO:0000313" key="3">
    <source>
        <dbReference type="EMBL" id="KAH0807806.1"/>
    </source>
</evidence>
<keyword evidence="4" id="KW-1185">Reference proteome</keyword>
<proteinExistence type="predicted"/>
<dbReference type="EMBL" id="JABDTM020029665">
    <property type="protein sequence ID" value="KAH0807803.1"/>
    <property type="molecule type" value="Genomic_DNA"/>
</dbReference>
<gene>
    <name evidence="3" type="ORF">GEV33_014983</name>
    <name evidence="2" type="ORF">GEV33_014988</name>
    <name evidence="1" type="ORF">GEV33_014991</name>
</gene>
<dbReference type="AlphaFoldDB" id="A0A8J6L4B7"/>
<reference evidence="1" key="2">
    <citation type="submission" date="2021-08" db="EMBL/GenBank/DDBJ databases">
        <authorList>
            <person name="Eriksson T."/>
        </authorList>
    </citation>
    <scope>NUCLEOTIDE SEQUENCE</scope>
    <source>
        <strain evidence="1">Stoneville</strain>
        <tissue evidence="1">Whole head</tissue>
    </source>
</reference>
<sequence>MSQIKRYGNGTWFNIPDESSNKRMEEAPARIPDAQFTLGVFHIVAHVADKEIVVFWLSLRKLELTNGISSRRPNWN</sequence>
<evidence type="ECO:0000313" key="4">
    <source>
        <dbReference type="Proteomes" id="UP000719412"/>
    </source>
</evidence>
<comment type="caution">
    <text evidence="1">The sequence shown here is derived from an EMBL/GenBank/DDBJ whole genome shotgun (WGS) entry which is preliminary data.</text>
</comment>
<reference evidence="1" key="1">
    <citation type="journal article" date="2020" name="J Insects Food Feed">
        <title>The yellow mealworm (Tenebrio molitor) genome: a resource for the emerging insects as food and feed industry.</title>
        <authorList>
            <person name="Eriksson T."/>
            <person name="Andere A."/>
            <person name="Kelstrup H."/>
            <person name="Emery V."/>
            <person name="Picard C."/>
        </authorList>
    </citation>
    <scope>NUCLEOTIDE SEQUENCE</scope>
    <source>
        <strain evidence="1">Stoneville</strain>
        <tissue evidence="1">Whole head</tissue>
    </source>
</reference>
<dbReference type="EMBL" id="JABDTM020029667">
    <property type="protein sequence ID" value="KAH0807800.1"/>
    <property type="molecule type" value="Genomic_DNA"/>
</dbReference>
<name>A0A8J6L4B7_TENMO</name>
<evidence type="ECO:0000313" key="1">
    <source>
        <dbReference type="EMBL" id="KAH0807800.1"/>
    </source>
</evidence>
<protein>
    <submittedName>
        <fullName evidence="1">Uncharacterized protein</fullName>
    </submittedName>
</protein>